<evidence type="ECO:0000313" key="11">
    <source>
        <dbReference type="Proteomes" id="UP000250369"/>
    </source>
</evidence>
<dbReference type="GO" id="GO:0006400">
    <property type="term" value="P:tRNA modification"/>
    <property type="evidence" value="ECO:0007669"/>
    <property type="project" value="UniProtKB-UniRule"/>
</dbReference>
<dbReference type="PANTHER" id="PTHR43033">
    <property type="entry name" value="TRNA(ILE)-LYSIDINE SYNTHASE-RELATED"/>
    <property type="match status" value="1"/>
</dbReference>
<comment type="subcellular location">
    <subcellularLocation>
        <location evidence="1 8">Cytoplasm</location>
    </subcellularLocation>
</comment>
<dbReference type="CDD" id="cd01992">
    <property type="entry name" value="TilS_N"/>
    <property type="match status" value="1"/>
</dbReference>
<dbReference type="PANTHER" id="PTHR43033:SF1">
    <property type="entry name" value="TRNA(ILE)-LYSIDINE SYNTHASE-RELATED"/>
    <property type="match status" value="1"/>
</dbReference>
<dbReference type="SUPFAM" id="SSF52402">
    <property type="entry name" value="Adenine nucleotide alpha hydrolases-like"/>
    <property type="match status" value="1"/>
</dbReference>
<dbReference type="GO" id="GO:0005524">
    <property type="term" value="F:ATP binding"/>
    <property type="evidence" value="ECO:0007669"/>
    <property type="project" value="UniProtKB-UniRule"/>
</dbReference>
<dbReference type="NCBIfam" id="TIGR02433">
    <property type="entry name" value="lysidine_TilS_C"/>
    <property type="match status" value="1"/>
</dbReference>
<dbReference type="GO" id="GO:0032267">
    <property type="term" value="F:tRNA(Ile)-lysidine synthase activity"/>
    <property type="evidence" value="ECO:0007669"/>
    <property type="project" value="UniProtKB-EC"/>
</dbReference>
<proteinExistence type="inferred from homology"/>
<dbReference type="InterPro" id="IPR012094">
    <property type="entry name" value="tRNA_Ile_lys_synt"/>
</dbReference>
<evidence type="ECO:0000259" key="9">
    <source>
        <dbReference type="SMART" id="SM00977"/>
    </source>
</evidence>
<comment type="caution">
    <text evidence="10">The sequence shown here is derived from an EMBL/GenBank/DDBJ whole genome shotgun (WGS) entry which is preliminary data.</text>
</comment>
<evidence type="ECO:0000256" key="1">
    <source>
        <dbReference type="ARBA" id="ARBA00004496"/>
    </source>
</evidence>
<comment type="similarity">
    <text evidence="8">Belongs to the tRNA(Ile)-lysidine synthase family.</text>
</comment>
<dbReference type="NCBIfam" id="TIGR02432">
    <property type="entry name" value="lysidine_TilS_N"/>
    <property type="match status" value="1"/>
</dbReference>
<keyword evidence="6 8" id="KW-0067">ATP-binding</keyword>
<dbReference type="Pfam" id="PF01171">
    <property type="entry name" value="ATP_bind_3"/>
    <property type="match status" value="1"/>
</dbReference>
<evidence type="ECO:0000256" key="8">
    <source>
        <dbReference type="HAMAP-Rule" id="MF_01161"/>
    </source>
</evidence>
<dbReference type="InterPro" id="IPR011063">
    <property type="entry name" value="TilS/TtcA_N"/>
</dbReference>
<evidence type="ECO:0000256" key="5">
    <source>
        <dbReference type="ARBA" id="ARBA00022741"/>
    </source>
</evidence>
<dbReference type="InterPro" id="IPR012796">
    <property type="entry name" value="Lysidine-tRNA-synth_C"/>
</dbReference>
<dbReference type="SMART" id="SM00977">
    <property type="entry name" value="TilS_C"/>
    <property type="match status" value="1"/>
</dbReference>
<evidence type="ECO:0000313" key="10">
    <source>
        <dbReference type="EMBL" id="RAV09710.1"/>
    </source>
</evidence>
<dbReference type="HAMAP" id="MF_01161">
    <property type="entry name" value="tRNA_Ile_lys_synt"/>
    <property type="match status" value="1"/>
</dbReference>
<dbReference type="InterPro" id="IPR014729">
    <property type="entry name" value="Rossmann-like_a/b/a_fold"/>
</dbReference>
<dbReference type="EMBL" id="QMFB01000048">
    <property type="protein sequence ID" value="RAV09710.1"/>
    <property type="molecule type" value="Genomic_DNA"/>
</dbReference>
<protein>
    <recommendedName>
        <fullName evidence="8">tRNA(Ile)-lysidine synthase</fullName>
        <ecNumber evidence="8">6.3.4.19</ecNumber>
    </recommendedName>
    <alternativeName>
        <fullName evidence="8">tRNA(Ile)-2-lysyl-cytidine synthase</fullName>
    </alternativeName>
    <alternativeName>
        <fullName evidence="8">tRNA(Ile)-lysidine synthetase</fullName>
    </alternativeName>
</protein>
<dbReference type="SUPFAM" id="SSF82829">
    <property type="entry name" value="MesJ substrate recognition domain-like"/>
    <property type="match status" value="1"/>
</dbReference>
<evidence type="ECO:0000256" key="6">
    <source>
        <dbReference type="ARBA" id="ARBA00022840"/>
    </source>
</evidence>
<organism evidence="10 11">
    <name type="scientific">Paenibacillus contaminans</name>
    <dbReference type="NCBI Taxonomy" id="450362"/>
    <lineage>
        <taxon>Bacteria</taxon>
        <taxon>Bacillati</taxon>
        <taxon>Bacillota</taxon>
        <taxon>Bacilli</taxon>
        <taxon>Bacillales</taxon>
        <taxon>Paenibacillaceae</taxon>
        <taxon>Paenibacillus</taxon>
    </lineage>
</organism>
<evidence type="ECO:0000256" key="4">
    <source>
        <dbReference type="ARBA" id="ARBA00022694"/>
    </source>
</evidence>
<keyword evidence="11" id="KW-1185">Reference proteome</keyword>
<dbReference type="AlphaFoldDB" id="A0A329LRB9"/>
<comment type="catalytic activity">
    <reaction evidence="7 8">
        <text>cytidine(34) in tRNA(Ile2) + L-lysine + ATP = lysidine(34) in tRNA(Ile2) + AMP + diphosphate + H(+)</text>
        <dbReference type="Rhea" id="RHEA:43744"/>
        <dbReference type="Rhea" id="RHEA-COMP:10625"/>
        <dbReference type="Rhea" id="RHEA-COMP:10670"/>
        <dbReference type="ChEBI" id="CHEBI:15378"/>
        <dbReference type="ChEBI" id="CHEBI:30616"/>
        <dbReference type="ChEBI" id="CHEBI:32551"/>
        <dbReference type="ChEBI" id="CHEBI:33019"/>
        <dbReference type="ChEBI" id="CHEBI:82748"/>
        <dbReference type="ChEBI" id="CHEBI:83665"/>
        <dbReference type="ChEBI" id="CHEBI:456215"/>
        <dbReference type="EC" id="6.3.4.19"/>
    </reaction>
</comment>
<keyword evidence="3 8" id="KW-0436">Ligase</keyword>
<evidence type="ECO:0000256" key="2">
    <source>
        <dbReference type="ARBA" id="ARBA00022490"/>
    </source>
</evidence>
<reference evidence="10 11" key="1">
    <citation type="journal article" date="2009" name="Int. J. Syst. Evol. Microbiol.">
        <title>Paenibacillus contaminans sp. nov., isolated from a contaminated laboratory plate.</title>
        <authorList>
            <person name="Chou J.H."/>
            <person name="Lee J.H."/>
            <person name="Lin M.C."/>
            <person name="Chang P.S."/>
            <person name="Arun A.B."/>
            <person name="Young C.C."/>
            <person name="Chen W.M."/>
        </authorList>
    </citation>
    <scope>NUCLEOTIDE SEQUENCE [LARGE SCALE GENOMIC DNA]</scope>
    <source>
        <strain evidence="10 11">CKOBP-6</strain>
    </source>
</reference>
<keyword evidence="5 8" id="KW-0547">Nucleotide-binding</keyword>
<feature type="domain" description="Lysidine-tRNA(Ile) synthetase C-terminal" evidence="9">
    <location>
        <begin position="386"/>
        <end position="458"/>
    </location>
</feature>
<dbReference type="Gene3D" id="3.30.465.60">
    <property type="match status" value="1"/>
</dbReference>
<dbReference type="Proteomes" id="UP000250369">
    <property type="component" value="Unassembled WGS sequence"/>
</dbReference>
<evidence type="ECO:0000256" key="3">
    <source>
        <dbReference type="ARBA" id="ARBA00022598"/>
    </source>
</evidence>
<name>A0A329LRB9_9BACL</name>
<dbReference type="GO" id="GO:0005737">
    <property type="term" value="C:cytoplasm"/>
    <property type="evidence" value="ECO:0007669"/>
    <property type="project" value="UniProtKB-SubCell"/>
</dbReference>
<dbReference type="Gene3D" id="3.40.50.620">
    <property type="entry name" value="HUPs"/>
    <property type="match status" value="1"/>
</dbReference>
<dbReference type="Pfam" id="PF11734">
    <property type="entry name" value="TilS_C"/>
    <property type="match status" value="1"/>
</dbReference>
<sequence>MTLHQLLKPEDSVVVAVSGGPDSVALLHILFLLSSKWRLKLVVAHVNHQFRGAESDGEAEQVRELAEQMGLPCEVGVIDVPAYIRETGDNPQNAAREKRYEFLRQTAHRYGATKIALAHHADDQAETVLMRILRGSGLSGLSGIRQRRIVKNVELIRPLIRIYKSEVLMHCELYGLAYCEDSSNAQRKYMRNQVRLDLMPQLLRYNPQLPQALNRLADLAGPEDDYMEGEAKRVFNDLAAAEAGGFRFSRGSFAGLHVALQRRLIKLILSYLAKDQGLFDYVTMELVRSAIVQVEPTTLTHQIGERIFFVREYDVIRFVSQSEASAESFHYIVRPEGGEWVLPGTGWRISAISGQDAGSAASSNEDRPVIGRDEMWFDLDELQFPLTVRNRHAGDRMAISGLNGTKKVKDIFIDDKVPPRLRDRLPLVLDAQNRVLWLPGRRSAYAKPTAKTTRIFRIRLDRGEHS</sequence>
<keyword evidence="2 8" id="KW-0963">Cytoplasm</keyword>
<comment type="function">
    <text evidence="8">Ligates lysine onto the cytidine present at position 34 of the AUA codon-specific tRNA(Ile) that contains the anticodon CAU, in an ATP-dependent manner. Cytidine is converted to lysidine, thus changing the amino acid specificity of the tRNA from methionine to isoleucine.</text>
</comment>
<dbReference type="SUPFAM" id="SSF56037">
    <property type="entry name" value="PheT/TilS domain"/>
    <property type="match status" value="1"/>
</dbReference>
<gene>
    <name evidence="8 10" type="primary">tilS</name>
    <name evidence="10" type="ORF">DQG23_39110</name>
</gene>
<dbReference type="EC" id="6.3.4.19" evidence="8"/>
<evidence type="ECO:0000256" key="7">
    <source>
        <dbReference type="ARBA" id="ARBA00048539"/>
    </source>
</evidence>
<feature type="binding site" evidence="8">
    <location>
        <begin position="18"/>
        <end position="23"/>
    </location>
    <ligand>
        <name>ATP</name>
        <dbReference type="ChEBI" id="CHEBI:30616"/>
    </ligand>
</feature>
<dbReference type="OrthoDB" id="9807403at2"/>
<dbReference type="InterPro" id="IPR012795">
    <property type="entry name" value="tRNA_Ile_lys_synt_N"/>
</dbReference>
<accession>A0A329LRB9</accession>
<keyword evidence="4 8" id="KW-0819">tRNA processing</keyword>
<comment type="domain">
    <text evidence="8">The N-terminal region contains the highly conserved SGGXDS motif, predicted to be a P-loop motif involved in ATP binding.</text>
</comment>